<comment type="similarity">
    <text evidence="2 6">Belongs to the 4-toluene sulfonate uptake permease (TSUP) (TC 2.A.102) family.</text>
</comment>
<feature type="transmembrane region" description="Helical" evidence="6">
    <location>
        <begin position="90"/>
        <end position="108"/>
    </location>
</feature>
<keyword evidence="3 6" id="KW-0812">Transmembrane</keyword>
<keyword evidence="6" id="KW-1003">Cell membrane</keyword>
<protein>
    <recommendedName>
        <fullName evidence="6">Probable membrane transporter protein</fullName>
    </recommendedName>
</protein>
<feature type="transmembrane region" description="Helical" evidence="6">
    <location>
        <begin position="161"/>
        <end position="187"/>
    </location>
</feature>
<feature type="transmembrane region" description="Helical" evidence="6">
    <location>
        <begin position="256"/>
        <end position="273"/>
    </location>
</feature>
<reference evidence="7 8" key="1">
    <citation type="submission" date="2017-11" db="EMBL/GenBank/DDBJ databases">
        <title>Understudied soil microbes with underappreciated capabilities: Untangling the Clostridium saccharolyticum group.</title>
        <authorList>
            <person name="Leschine S."/>
        </authorList>
    </citation>
    <scope>NUCLEOTIDE SEQUENCE [LARGE SCALE GENOMIC DNA]</scope>
    <source>
        <strain evidence="7 8">18A</strain>
    </source>
</reference>
<evidence type="ECO:0000256" key="2">
    <source>
        <dbReference type="ARBA" id="ARBA00009142"/>
    </source>
</evidence>
<dbReference type="GO" id="GO:0005886">
    <property type="term" value="C:plasma membrane"/>
    <property type="evidence" value="ECO:0007669"/>
    <property type="project" value="UniProtKB-SubCell"/>
</dbReference>
<gene>
    <name evidence="7" type="ORF">H171_3531</name>
</gene>
<feature type="transmembrane region" description="Helical" evidence="6">
    <location>
        <begin position="50"/>
        <end position="75"/>
    </location>
</feature>
<dbReference type="PANTHER" id="PTHR43701">
    <property type="entry name" value="MEMBRANE TRANSPORTER PROTEIN MJ0441-RELATED"/>
    <property type="match status" value="1"/>
</dbReference>
<comment type="caution">
    <text evidence="7">The sequence shown here is derived from an EMBL/GenBank/DDBJ whole genome shotgun (WGS) entry which is preliminary data.</text>
</comment>
<dbReference type="AlphaFoldDB" id="A0A2M8Z967"/>
<evidence type="ECO:0000313" key="8">
    <source>
        <dbReference type="Proteomes" id="UP000231092"/>
    </source>
</evidence>
<organism evidence="7 8">
    <name type="scientific">[Clostridium] celerecrescens 18A</name>
    <dbReference type="NCBI Taxonomy" id="1286362"/>
    <lineage>
        <taxon>Bacteria</taxon>
        <taxon>Bacillati</taxon>
        <taxon>Bacillota</taxon>
        <taxon>Clostridia</taxon>
        <taxon>Lachnospirales</taxon>
        <taxon>Lachnospiraceae</taxon>
        <taxon>Lacrimispora</taxon>
    </lineage>
</organism>
<dbReference type="InterPro" id="IPR051598">
    <property type="entry name" value="TSUP/Inactive_protease-like"/>
</dbReference>
<evidence type="ECO:0000256" key="1">
    <source>
        <dbReference type="ARBA" id="ARBA00004141"/>
    </source>
</evidence>
<evidence type="ECO:0000256" key="3">
    <source>
        <dbReference type="ARBA" id="ARBA00022692"/>
    </source>
</evidence>
<dbReference type="EMBL" id="PGET01000001">
    <property type="protein sequence ID" value="PJJ29964.1"/>
    <property type="molecule type" value="Genomic_DNA"/>
</dbReference>
<name>A0A2M8Z967_9FIRM</name>
<dbReference type="PANTHER" id="PTHR43701:SF2">
    <property type="entry name" value="MEMBRANE TRANSPORTER PROTEIN YJNA-RELATED"/>
    <property type="match status" value="1"/>
</dbReference>
<evidence type="ECO:0000256" key="6">
    <source>
        <dbReference type="RuleBase" id="RU363041"/>
    </source>
</evidence>
<dbReference type="InterPro" id="IPR002781">
    <property type="entry name" value="TM_pro_TauE-like"/>
</dbReference>
<evidence type="ECO:0000256" key="5">
    <source>
        <dbReference type="ARBA" id="ARBA00023136"/>
    </source>
</evidence>
<evidence type="ECO:0000313" key="7">
    <source>
        <dbReference type="EMBL" id="PJJ29964.1"/>
    </source>
</evidence>
<sequence length="276" mass="29146">MPLIPARKDFDKMSGYLYGLFLLISFGASIAGAICGIGGGVIIKPTLDAFGVLSVSAISFLSGCTVLAMTCYSVIKGKMSGESLVDMKTGTPLAIGAAIGGVVGKSMFQAVSSLFADKDMVGAVQAACLLVITLGTLIYTIKKDKIHTHHVTNPVICVPIGLVLGILSSFLGIGGGPINLVVLFFFFSMDTKAAAQNSLYIILFSQITGLLNSLVTGTVPEFSVWLLVLMVIGGILGGMSGRVINKRIDEKVVDKLFLFLMVVIIGINIYNIYQFM</sequence>
<feature type="transmembrane region" description="Helical" evidence="6">
    <location>
        <begin position="222"/>
        <end position="244"/>
    </location>
</feature>
<keyword evidence="5 6" id="KW-0472">Membrane</keyword>
<keyword evidence="4 6" id="KW-1133">Transmembrane helix</keyword>
<feature type="transmembrane region" description="Helical" evidence="6">
    <location>
        <begin position="20"/>
        <end position="43"/>
    </location>
</feature>
<proteinExistence type="inferred from homology"/>
<dbReference type="Proteomes" id="UP000231092">
    <property type="component" value="Unassembled WGS sequence"/>
</dbReference>
<accession>A0A2M8Z967</accession>
<comment type="subcellular location">
    <subcellularLocation>
        <location evidence="6">Cell membrane</location>
        <topology evidence="6">Multi-pass membrane protein</topology>
    </subcellularLocation>
    <subcellularLocation>
        <location evidence="1">Membrane</location>
        <topology evidence="1">Multi-pass membrane protein</topology>
    </subcellularLocation>
</comment>
<feature type="transmembrane region" description="Helical" evidence="6">
    <location>
        <begin position="199"/>
        <end position="216"/>
    </location>
</feature>
<feature type="transmembrane region" description="Helical" evidence="6">
    <location>
        <begin position="120"/>
        <end position="141"/>
    </location>
</feature>
<evidence type="ECO:0000256" key="4">
    <source>
        <dbReference type="ARBA" id="ARBA00022989"/>
    </source>
</evidence>
<dbReference type="Pfam" id="PF01925">
    <property type="entry name" value="TauE"/>
    <property type="match status" value="1"/>
</dbReference>